<proteinExistence type="predicted"/>
<gene>
    <name evidence="1" type="ORF">M5E07_09595</name>
</gene>
<name>A0AAE9RZ14_9GAMM</name>
<keyword evidence="2" id="KW-1185">Reference proteome</keyword>
<evidence type="ECO:0000313" key="2">
    <source>
        <dbReference type="Proteomes" id="UP001056716"/>
    </source>
</evidence>
<protein>
    <submittedName>
        <fullName evidence="1">Uncharacterized protein</fullName>
    </submittedName>
</protein>
<reference evidence="1" key="1">
    <citation type="submission" date="2022-06" db="EMBL/GenBank/DDBJ databases">
        <title>Isolation, identification and characterization of iprodione-degrading strains in Lhasa, Tibet.</title>
        <authorList>
            <person name="Pan H."/>
        </authorList>
    </citation>
    <scope>NUCLEOTIDE SEQUENCE</scope>
    <source>
        <strain evidence="1">Y-23</strain>
    </source>
</reference>
<dbReference type="Proteomes" id="UP001056716">
    <property type="component" value="Chromosome"/>
</dbReference>
<organism evidence="1 2">
    <name type="scientific">Acinetobacter tibetensis</name>
    <dbReference type="NCBI Taxonomy" id="2943497"/>
    <lineage>
        <taxon>Bacteria</taxon>
        <taxon>Pseudomonadati</taxon>
        <taxon>Pseudomonadota</taxon>
        <taxon>Gammaproteobacteria</taxon>
        <taxon>Moraxellales</taxon>
        <taxon>Moraxellaceae</taxon>
        <taxon>Acinetobacter</taxon>
    </lineage>
</organism>
<dbReference type="EMBL" id="CP098732">
    <property type="protein sequence ID" value="USE82071.1"/>
    <property type="molecule type" value="Genomic_DNA"/>
</dbReference>
<evidence type="ECO:0000313" key="1">
    <source>
        <dbReference type="EMBL" id="USE82071.1"/>
    </source>
</evidence>
<dbReference type="AlphaFoldDB" id="A0AAE9RZ14"/>
<dbReference type="RefSeq" id="WP_252218807.1">
    <property type="nucleotide sequence ID" value="NZ_CP098732.1"/>
</dbReference>
<sequence>MENKKMFELSEVADAEGVAALQDTLEETQLLEEKKEESSNDWSSGIDLVDIGSAIIEAVGDIIGNIDIDL</sequence>
<accession>A0AAE9RZ14</accession>
<dbReference type="KEGG" id="atz:M5E07_09595"/>